<keyword evidence="2" id="KW-1185">Reference proteome</keyword>
<dbReference type="AlphaFoldDB" id="A0A0F4GXU6"/>
<dbReference type="Proteomes" id="UP000033647">
    <property type="component" value="Unassembled WGS sequence"/>
</dbReference>
<dbReference type="EMBL" id="LAFY01000067">
    <property type="protein sequence ID" value="KJY02270.1"/>
    <property type="molecule type" value="Genomic_DNA"/>
</dbReference>
<reference evidence="1 2" key="1">
    <citation type="submission" date="2015-03" db="EMBL/GenBank/DDBJ databases">
        <title>RNA-seq based gene annotation and comparative genomics of four Zymoseptoria species reveal species-specific pathogenicity related genes and transposable element activity.</title>
        <authorList>
            <person name="Grandaubert J."/>
            <person name="Bhattacharyya A."/>
            <person name="Stukenbrock E.H."/>
        </authorList>
    </citation>
    <scope>NUCLEOTIDE SEQUENCE [LARGE SCALE GENOMIC DNA]</scope>
    <source>
        <strain evidence="1 2">Zb18110</strain>
    </source>
</reference>
<evidence type="ECO:0000313" key="2">
    <source>
        <dbReference type="Proteomes" id="UP000033647"/>
    </source>
</evidence>
<evidence type="ECO:0000313" key="1">
    <source>
        <dbReference type="EMBL" id="KJY02270.1"/>
    </source>
</evidence>
<dbReference type="STRING" id="1047168.A0A0F4GXU6"/>
<proteinExistence type="predicted"/>
<sequence>MRFTNLSAIVLSNGSIAVEATPVDKRSPLTCALHGDDGNHYVIQQTRCTRANCVIECRKCKKCKAYGYGNGRCQDDDDYYSQGDYDFRSQGYYDVFSQDVLYDQACIDHDISTSSYFHFGSG</sequence>
<organism evidence="1 2">
    <name type="scientific">Zymoseptoria brevis</name>
    <dbReference type="NCBI Taxonomy" id="1047168"/>
    <lineage>
        <taxon>Eukaryota</taxon>
        <taxon>Fungi</taxon>
        <taxon>Dikarya</taxon>
        <taxon>Ascomycota</taxon>
        <taxon>Pezizomycotina</taxon>
        <taxon>Dothideomycetes</taxon>
        <taxon>Dothideomycetidae</taxon>
        <taxon>Mycosphaerellales</taxon>
        <taxon>Mycosphaerellaceae</taxon>
        <taxon>Zymoseptoria</taxon>
    </lineage>
</organism>
<gene>
    <name evidence="1" type="ORF">TI39_contig70g00001</name>
</gene>
<dbReference type="OrthoDB" id="3943216at2759"/>
<comment type="caution">
    <text evidence="1">The sequence shown here is derived from an EMBL/GenBank/DDBJ whole genome shotgun (WGS) entry which is preliminary data.</text>
</comment>
<name>A0A0F4GXU6_9PEZI</name>
<protein>
    <submittedName>
        <fullName evidence="1">Uncharacterized protein</fullName>
    </submittedName>
</protein>
<accession>A0A0F4GXU6</accession>